<keyword evidence="4" id="KW-1185">Reference proteome</keyword>
<dbReference type="Gene3D" id="3.10.450.50">
    <property type="match status" value="1"/>
</dbReference>
<gene>
    <name evidence="3" type="ORF">AY601_0628</name>
</gene>
<dbReference type="InterPro" id="IPR027843">
    <property type="entry name" value="DUF4440"/>
</dbReference>
<feature type="signal peptide" evidence="1">
    <location>
        <begin position="1"/>
        <end position="23"/>
    </location>
</feature>
<organism evidence="3 4">
    <name type="scientific">Pedobacter cryoconitis</name>
    <dbReference type="NCBI Taxonomy" id="188932"/>
    <lineage>
        <taxon>Bacteria</taxon>
        <taxon>Pseudomonadati</taxon>
        <taxon>Bacteroidota</taxon>
        <taxon>Sphingobacteriia</taxon>
        <taxon>Sphingobacteriales</taxon>
        <taxon>Sphingobacteriaceae</taxon>
        <taxon>Pedobacter</taxon>
    </lineage>
</organism>
<dbReference type="Pfam" id="PF14534">
    <property type="entry name" value="DUF4440"/>
    <property type="match status" value="1"/>
</dbReference>
<protein>
    <recommendedName>
        <fullName evidence="2">DUF4440 domain-containing protein</fullName>
    </recommendedName>
</protein>
<keyword evidence="1" id="KW-0732">Signal</keyword>
<dbReference type="OrthoDB" id="1442122at2"/>
<evidence type="ECO:0000259" key="2">
    <source>
        <dbReference type="Pfam" id="PF14534"/>
    </source>
</evidence>
<name>A0A127V9A2_9SPHI</name>
<evidence type="ECO:0000313" key="4">
    <source>
        <dbReference type="Proteomes" id="UP000071561"/>
    </source>
</evidence>
<dbReference type="SUPFAM" id="SSF54427">
    <property type="entry name" value="NTF2-like"/>
    <property type="match status" value="1"/>
</dbReference>
<sequence precursor="true">MRKNILPFLLTVLLMSAINLVQAQQHASDDLRIRELEKTWTAFLDKNDTTALKKIWTEEYVVNNANGKIATRKQILNILKGGHVFSKVDRNIERITFNGDIAIVMGAETEFQNAAGEKSAKQLKRRFTNIWVKKDNDWKLVARQATPVNF</sequence>
<dbReference type="PATRIC" id="fig|188932.3.peg.644"/>
<dbReference type="KEGG" id="pcm:AY601_0628"/>
<dbReference type="AlphaFoldDB" id="A0A127V9A2"/>
<dbReference type="InterPro" id="IPR032710">
    <property type="entry name" value="NTF2-like_dom_sf"/>
</dbReference>
<feature type="domain" description="DUF4440" evidence="2">
    <location>
        <begin position="33"/>
        <end position="140"/>
    </location>
</feature>
<evidence type="ECO:0000256" key="1">
    <source>
        <dbReference type="SAM" id="SignalP"/>
    </source>
</evidence>
<proteinExistence type="predicted"/>
<dbReference type="RefSeq" id="WP_068396296.1">
    <property type="nucleotide sequence ID" value="NZ_CP014504.1"/>
</dbReference>
<accession>A0A127V9A2</accession>
<dbReference type="Proteomes" id="UP000071561">
    <property type="component" value="Chromosome"/>
</dbReference>
<feature type="chain" id="PRO_5007280265" description="DUF4440 domain-containing protein" evidence="1">
    <location>
        <begin position="24"/>
        <end position="150"/>
    </location>
</feature>
<dbReference type="EMBL" id="CP014504">
    <property type="protein sequence ID" value="AMP97578.1"/>
    <property type="molecule type" value="Genomic_DNA"/>
</dbReference>
<reference evidence="3 4" key="1">
    <citation type="submission" date="2016-03" db="EMBL/GenBank/DDBJ databases">
        <title>Complete genome sequence of Pedobacter cryoconitis PAMC 27485.</title>
        <authorList>
            <person name="Lee J."/>
            <person name="Kim O.-S."/>
        </authorList>
    </citation>
    <scope>NUCLEOTIDE SEQUENCE [LARGE SCALE GENOMIC DNA]</scope>
    <source>
        <strain evidence="3 4">PAMC 27485</strain>
    </source>
</reference>
<evidence type="ECO:0000313" key="3">
    <source>
        <dbReference type="EMBL" id="AMP97578.1"/>
    </source>
</evidence>